<evidence type="ECO:0000313" key="1">
    <source>
        <dbReference type="EMBL" id="VDP52547.1"/>
    </source>
</evidence>
<dbReference type="Pfam" id="PF17900">
    <property type="entry name" value="Peptidase_M1_N"/>
    <property type="match status" value="1"/>
</dbReference>
<protein>
    <submittedName>
        <fullName evidence="1">Uncharacterized protein</fullName>
    </submittedName>
</protein>
<dbReference type="GO" id="GO:0008270">
    <property type="term" value="F:zinc ion binding"/>
    <property type="evidence" value="ECO:0007669"/>
    <property type="project" value="TreeGrafter"/>
</dbReference>
<accession>A0A183N8U6</accession>
<dbReference type="InterPro" id="IPR045357">
    <property type="entry name" value="Aminopeptidase_N-like_N"/>
</dbReference>
<dbReference type="Gene3D" id="2.60.40.1730">
    <property type="entry name" value="tricorn interacting facor f3 domain"/>
    <property type="match status" value="1"/>
</dbReference>
<dbReference type="GO" id="GO:0043171">
    <property type="term" value="P:peptide catabolic process"/>
    <property type="evidence" value="ECO:0007669"/>
    <property type="project" value="TreeGrafter"/>
</dbReference>
<evidence type="ECO:0000313" key="2">
    <source>
        <dbReference type="Proteomes" id="UP000277204"/>
    </source>
</evidence>
<dbReference type="InterPro" id="IPR050344">
    <property type="entry name" value="Peptidase_M1_aminopeptidases"/>
</dbReference>
<reference evidence="1 2" key="1">
    <citation type="submission" date="2018-11" db="EMBL/GenBank/DDBJ databases">
        <authorList>
            <consortium name="Pathogen Informatics"/>
        </authorList>
    </citation>
    <scope>NUCLEOTIDE SEQUENCE [LARGE SCALE GENOMIC DNA]</scope>
    <source>
        <strain evidence="1 2">Zambia</strain>
    </source>
</reference>
<dbReference type="SUPFAM" id="SSF63737">
    <property type="entry name" value="Leukotriene A4 hydrolase N-terminal domain"/>
    <property type="match status" value="1"/>
</dbReference>
<keyword evidence="2" id="KW-1185">Reference proteome</keyword>
<dbReference type="GO" id="GO:0070006">
    <property type="term" value="F:metalloaminopeptidase activity"/>
    <property type="evidence" value="ECO:0007669"/>
    <property type="project" value="TreeGrafter"/>
</dbReference>
<dbReference type="GO" id="GO:0042277">
    <property type="term" value="F:peptide binding"/>
    <property type="evidence" value="ECO:0007669"/>
    <property type="project" value="TreeGrafter"/>
</dbReference>
<dbReference type="GO" id="GO:0006508">
    <property type="term" value="P:proteolysis"/>
    <property type="evidence" value="ECO:0007669"/>
    <property type="project" value="TreeGrafter"/>
</dbReference>
<dbReference type="GO" id="GO:0005737">
    <property type="term" value="C:cytoplasm"/>
    <property type="evidence" value="ECO:0007669"/>
    <property type="project" value="TreeGrafter"/>
</dbReference>
<proteinExistence type="predicted"/>
<dbReference type="STRING" id="48269.A0A183N8U6"/>
<sequence>MSSLHERNQTKSVIEIVDVHYIEDAECYRITLKTPLQPYTYYNLTFGQFRSDMDYDPDGLYISRYLENGIYKYLASTYMESIYARNVFPCWDEPEFKANFKFTVWARPDKIRSAEYALDIGIKLLGYFEDYFGIPYSLPKMGRYFTQMCSRLIYV</sequence>
<gene>
    <name evidence="1" type="ORF">SMRZ_LOCUS24721</name>
</gene>
<dbReference type="InterPro" id="IPR042097">
    <property type="entry name" value="Aminopeptidase_N-like_N_sf"/>
</dbReference>
<dbReference type="GO" id="GO:0005615">
    <property type="term" value="C:extracellular space"/>
    <property type="evidence" value="ECO:0007669"/>
    <property type="project" value="TreeGrafter"/>
</dbReference>
<name>A0A183N8U6_9TREM</name>
<dbReference type="GO" id="GO:0016020">
    <property type="term" value="C:membrane"/>
    <property type="evidence" value="ECO:0007669"/>
    <property type="project" value="TreeGrafter"/>
</dbReference>
<dbReference type="SUPFAM" id="SSF55486">
    <property type="entry name" value="Metalloproteases ('zincins'), catalytic domain"/>
    <property type="match status" value="1"/>
</dbReference>
<dbReference type="PANTHER" id="PTHR11533">
    <property type="entry name" value="PROTEASE M1 ZINC METALLOPROTEASE"/>
    <property type="match status" value="1"/>
</dbReference>
<dbReference type="EMBL" id="UZAI01020632">
    <property type="protein sequence ID" value="VDP52547.1"/>
    <property type="molecule type" value="Genomic_DNA"/>
</dbReference>
<dbReference type="PANTHER" id="PTHR11533:SF299">
    <property type="entry name" value="AMINOPEPTIDASE"/>
    <property type="match status" value="1"/>
</dbReference>
<organism evidence="1 2">
    <name type="scientific">Schistosoma margrebowiei</name>
    <dbReference type="NCBI Taxonomy" id="48269"/>
    <lineage>
        <taxon>Eukaryota</taxon>
        <taxon>Metazoa</taxon>
        <taxon>Spiralia</taxon>
        <taxon>Lophotrochozoa</taxon>
        <taxon>Platyhelminthes</taxon>
        <taxon>Trematoda</taxon>
        <taxon>Digenea</taxon>
        <taxon>Strigeidida</taxon>
        <taxon>Schistosomatoidea</taxon>
        <taxon>Schistosomatidae</taxon>
        <taxon>Schistosoma</taxon>
    </lineage>
</organism>
<dbReference type="Proteomes" id="UP000277204">
    <property type="component" value="Unassembled WGS sequence"/>
</dbReference>
<dbReference type="AlphaFoldDB" id="A0A183N8U6"/>